<dbReference type="InterPro" id="IPR029068">
    <property type="entry name" value="Glyas_Bleomycin-R_OHBP_Dase"/>
</dbReference>
<dbReference type="EMBL" id="PFSC01000011">
    <property type="protein sequence ID" value="PJC34117.1"/>
    <property type="molecule type" value="Genomic_DNA"/>
</dbReference>
<feature type="domain" description="VOC" evidence="1">
    <location>
        <begin position="1"/>
        <end position="131"/>
    </location>
</feature>
<dbReference type="Gene3D" id="3.10.180.10">
    <property type="entry name" value="2,3-Dihydroxybiphenyl 1,2-Dioxygenase, domain 1"/>
    <property type="match status" value="1"/>
</dbReference>
<protein>
    <recommendedName>
        <fullName evidence="1">VOC domain-containing protein</fullName>
    </recommendedName>
</protein>
<dbReference type="InterPro" id="IPR004360">
    <property type="entry name" value="Glyas_Fos-R_dOase_dom"/>
</dbReference>
<dbReference type="Pfam" id="PF00903">
    <property type="entry name" value="Glyoxalase"/>
    <property type="match status" value="1"/>
</dbReference>
<proteinExistence type="predicted"/>
<dbReference type="SUPFAM" id="SSF54593">
    <property type="entry name" value="Glyoxalase/Bleomycin resistance protein/Dihydroxybiphenyl dioxygenase"/>
    <property type="match status" value="1"/>
</dbReference>
<gene>
    <name evidence="2" type="ORF">CO051_00415</name>
</gene>
<evidence type="ECO:0000313" key="2">
    <source>
        <dbReference type="EMBL" id="PJC34117.1"/>
    </source>
</evidence>
<name>A0A2M8F4B0_9BACT</name>
<accession>A0A2M8F4B0</accession>
<dbReference type="PROSITE" id="PS51819">
    <property type="entry name" value="VOC"/>
    <property type="match status" value="1"/>
</dbReference>
<sequence>MNSHLYHLQLNIDFKNLQFYKDLMEFMGWNTIFEMDEVVGYRSGTNEDVWFVKTQNKEVQDHDGIGVNHISFRVNTISDVDVIHSFLEKKDIKMLFDTPKHRPEFSSSPKETYYQIMFKSPDGILFEVVYVGKK</sequence>
<dbReference type="Proteomes" id="UP000231383">
    <property type="component" value="Unassembled WGS sequence"/>
</dbReference>
<dbReference type="InterPro" id="IPR037523">
    <property type="entry name" value="VOC_core"/>
</dbReference>
<dbReference type="CDD" id="cd06587">
    <property type="entry name" value="VOC"/>
    <property type="match status" value="1"/>
</dbReference>
<evidence type="ECO:0000313" key="3">
    <source>
        <dbReference type="Proteomes" id="UP000231383"/>
    </source>
</evidence>
<dbReference type="AlphaFoldDB" id="A0A2M8F4B0"/>
<comment type="caution">
    <text evidence="2">The sequence shown here is derived from an EMBL/GenBank/DDBJ whole genome shotgun (WGS) entry which is preliminary data.</text>
</comment>
<organism evidence="2 3">
    <name type="scientific">Candidatus Roizmanbacteria bacterium CG_4_9_14_0_2_um_filter_39_13</name>
    <dbReference type="NCBI Taxonomy" id="1974839"/>
    <lineage>
        <taxon>Bacteria</taxon>
        <taxon>Candidatus Roizmaniibacteriota</taxon>
    </lineage>
</organism>
<reference evidence="3" key="1">
    <citation type="submission" date="2017-09" db="EMBL/GenBank/DDBJ databases">
        <title>Depth-based differentiation of microbial function through sediment-hosted aquifers and enrichment of novel symbionts in the deep terrestrial subsurface.</title>
        <authorList>
            <person name="Probst A.J."/>
            <person name="Ladd B."/>
            <person name="Jarett J.K."/>
            <person name="Geller-Mcgrath D.E."/>
            <person name="Sieber C.M.K."/>
            <person name="Emerson J.B."/>
            <person name="Anantharaman K."/>
            <person name="Thomas B.C."/>
            <person name="Malmstrom R."/>
            <person name="Stieglmeier M."/>
            <person name="Klingl A."/>
            <person name="Woyke T."/>
            <person name="Ryan C.M."/>
            <person name="Banfield J.F."/>
        </authorList>
    </citation>
    <scope>NUCLEOTIDE SEQUENCE [LARGE SCALE GENOMIC DNA]</scope>
</reference>
<evidence type="ECO:0000259" key="1">
    <source>
        <dbReference type="PROSITE" id="PS51819"/>
    </source>
</evidence>